<evidence type="ECO:0000313" key="12">
    <source>
        <dbReference type="Proteomes" id="UP001159405"/>
    </source>
</evidence>
<keyword evidence="2" id="KW-1003">Cell membrane</keyword>
<keyword evidence="4 9" id="KW-1133">Transmembrane helix</keyword>
<keyword evidence="8" id="KW-0807">Transducer</keyword>
<feature type="domain" description="G-protein coupled receptors family 1 profile" evidence="10">
    <location>
        <begin position="19"/>
        <end position="211"/>
    </location>
</feature>
<evidence type="ECO:0000256" key="7">
    <source>
        <dbReference type="ARBA" id="ARBA00023170"/>
    </source>
</evidence>
<evidence type="ECO:0000256" key="1">
    <source>
        <dbReference type="ARBA" id="ARBA00004651"/>
    </source>
</evidence>
<dbReference type="PANTHER" id="PTHR24249:SF372">
    <property type="entry name" value="G-PROTEIN COUPLED RECEPTORS FAMILY 1 PROFILE DOMAIN-CONTAINING PROTEIN"/>
    <property type="match status" value="1"/>
</dbReference>
<feature type="transmembrane region" description="Helical" evidence="9">
    <location>
        <begin position="151"/>
        <end position="175"/>
    </location>
</feature>
<dbReference type="EMBL" id="CALNXK010000023">
    <property type="protein sequence ID" value="CAH3110973.1"/>
    <property type="molecule type" value="Genomic_DNA"/>
</dbReference>
<dbReference type="InterPro" id="IPR050569">
    <property type="entry name" value="TAAR"/>
</dbReference>
<accession>A0ABN8NIN4</accession>
<dbReference type="Proteomes" id="UP001159405">
    <property type="component" value="Unassembled WGS sequence"/>
</dbReference>
<keyword evidence="7" id="KW-0675">Receptor</keyword>
<evidence type="ECO:0000256" key="9">
    <source>
        <dbReference type="SAM" id="Phobius"/>
    </source>
</evidence>
<feature type="transmembrane region" description="Helical" evidence="9">
    <location>
        <begin position="6"/>
        <end position="27"/>
    </location>
</feature>
<keyword evidence="5" id="KW-0297">G-protein coupled receptor</keyword>
<keyword evidence="3 9" id="KW-0812">Transmembrane</keyword>
<evidence type="ECO:0000259" key="10">
    <source>
        <dbReference type="PROSITE" id="PS50262"/>
    </source>
</evidence>
<evidence type="ECO:0000256" key="5">
    <source>
        <dbReference type="ARBA" id="ARBA00023040"/>
    </source>
</evidence>
<gene>
    <name evidence="11" type="ORF">PLOB_00019768</name>
</gene>
<evidence type="ECO:0000256" key="8">
    <source>
        <dbReference type="ARBA" id="ARBA00023224"/>
    </source>
</evidence>
<evidence type="ECO:0000256" key="3">
    <source>
        <dbReference type="ARBA" id="ARBA00022692"/>
    </source>
</evidence>
<dbReference type="PROSITE" id="PS50262">
    <property type="entry name" value="G_PROTEIN_RECEP_F1_2"/>
    <property type="match status" value="1"/>
</dbReference>
<organism evidence="11 12">
    <name type="scientific">Porites lobata</name>
    <dbReference type="NCBI Taxonomy" id="104759"/>
    <lineage>
        <taxon>Eukaryota</taxon>
        <taxon>Metazoa</taxon>
        <taxon>Cnidaria</taxon>
        <taxon>Anthozoa</taxon>
        <taxon>Hexacorallia</taxon>
        <taxon>Scleractinia</taxon>
        <taxon>Fungiina</taxon>
        <taxon>Poritidae</taxon>
        <taxon>Porites</taxon>
    </lineage>
</organism>
<dbReference type="InterPro" id="IPR000276">
    <property type="entry name" value="GPCR_Rhodpsn"/>
</dbReference>
<dbReference type="Gene3D" id="1.20.1070.10">
    <property type="entry name" value="Rhodopsin 7-helix transmembrane proteins"/>
    <property type="match status" value="1"/>
</dbReference>
<keyword evidence="12" id="KW-1185">Reference proteome</keyword>
<feature type="transmembrane region" description="Helical" evidence="9">
    <location>
        <begin position="78"/>
        <end position="100"/>
    </location>
</feature>
<protein>
    <recommendedName>
        <fullName evidence="10">G-protein coupled receptors family 1 profile domain-containing protein</fullName>
    </recommendedName>
</protein>
<sequence>MAIWFWILGWVLSILTITGNGFIIFLVSSDRQLRTKTNALIVSLALADFLVGATVVPFLFLCMIILKNGCIWPREWPSWVYLMRWLFSYASMMNLCSLVLDRYIAVVKPLKYGTLMTCRRVIRVIFFSWAIPVGFVTTSLFFAFYATLDSIIIFICICTMFFEIASLCMLVFFFASMVHVVYKHDRLAASYAKQLSFNHRVLTFNSREEYL</sequence>
<keyword evidence="6 9" id="KW-0472">Membrane</keyword>
<proteinExistence type="predicted"/>
<comment type="caution">
    <text evidence="11">The sequence shown here is derived from an EMBL/GenBank/DDBJ whole genome shotgun (WGS) entry which is preliminary data.</text>
</comment>
<dbReference type="PANTHER" id="PTHR24249">
    <property type="entry name" value="HISTAMINE RECEPTOR-RELATED G-PROTEIN COUPLED RECEPTOR"/>
    <property type="match status" value="1"/>
</dbReference>
<dbReference type="SUPFAM" id="SSF81321">
    <property type="entry name" value="Family A G protein-coupled receptor-like"/>
    <property type="match status" value="1"/>
</dbReference>
<evidence type="ECO:0000256" key="2">
    <source>
        <dbReference type="ARBA" id="ARBA00022475"/>
    </source>
</evidence>
<dbReference type="PRINTS" id="PR00237">
    <property type="entry name" value="GPCRRHODOPSN"/>
</dbReference>
<dbReference type="InterPro" id="IPR017452">
    <property type="entry name" value="GPCR_Rhodpsn_7TM"/>
</dbReference>
<feature type="transmembrane region" description="Helical" evidence="9">
    <location>
        <begin position="39"/>
        <end position="66"/>
    </location>
</feature>
<evidence type="ECO:0000256" key="6">
    <source>
        <dbReference type="ARBA" id="ARBA00023136"/>
    </source>
</evidence>
<reference evidence="11 12" key="1">
    <citation type="submission" date="2022-05" db="EMBL/GenBank/DDBJ databases">
        <authorList>
            <consortium name="Genoscope - CEA"/>
            <person name="William W."/>
        </authorList>
    </citation>
    <scope>NUCLEOTIDE SEQUENCE [LARGE SCALE GENOMIC DNA]</scope>
</reference>
<comment type="subcellular location">
    <subcellularLocation>
        <location evidence="1">Cell membrane</location>
        <topology evidence="1">Multi-pass membrane protein</topology>
    </subcellularLocation>
</comment>
<feature type="transmembrane region" description="Helical" evidence="9">
    <location>
        <begin position="121"/>
        <end position="145"/>
    </location>
</feature>
<name>A0ABN8NIN4_9CNID</name>
<dbReference type="Pfam" id="PF00001">
    <property type="entry name" value="7tm_1"/>
    <property type="match status" value="1"/>
</dbReference>
<evidence type="ECO:0000256" key="4">
    <source>
        <dbReference type="ARBA" id="ARBA00022989"/>
    </source>
</evidence>
<evidence type="ECO:0000313" key="11">
    <source>
        <dbReference type="EMBL" id="CAH3110973.1"/>
    </source>
</evidence>